<sequence length="271" mass="30255">MTKPVLDLNPPHGYGKSLNNGEAMTNVPEAASTATGAAGTATEAASSATEAASTATEAARRTRKTVVNRHLVGERREPSGPPGRSNRDYRRRTRKTVVNHRHLVGERREPSGHRAEPADRRAELRVSECRESSGYREAERRMELSVSERREPSKRREAERRAELRACERREPSKRREAERRAEPGAEQRSNAGQNIRSCSPSFSKNDLVNVLKLLEEDLSSQPHTQNAQSSHMGALDPSHSMERLPKRSKSSVTFQSGNNNEVTAREPRYS</sequence>
<dbReference type="Proteomes" id="UP000053240">
    <property type="component" value="Unassembled WGS sequence"/>
</dbReference>
<feature type="compositionally biased region" description="Basic and acidic residues" evidence="1">
    <location>
        <begin position="103"/>
        <end position="186"/>
    </location>
</feature>
<dbReference type="EMBL" id="KQ460397">
    <property type="protein sequence ID" value="KPJ15330.1"/>
    <property type="molecule type" value="Genomic_DNA"/>
</dbReference>
<feature type="region of interest" description="Disordered" evidence="1">
    <location>
        <begin position="219"/>
        <end position="271"/>
    </location>
</feature>
<dbReference type="InParanoid" id="A0A194RDH2"/>
<evidence type="ECO:0000256" key="1">
    <source>
        <dbReference type="SAM" id="MobiDB-lite"/>
    </source>
</evidence>
<feature type="compositionally biased region" description="Polar residues" evidence="1">
    <location>
        <begin position="188"/>
        <end position="203"/>
    </location>
</feature>
<feature type="region of interest" description="Disordered" evidence="1">
    <location>
        <begin position="1"/>
        <end position="203"/>
    </location>
</feature>
<feature type="compositionally biased region" description="Low complexity" evidence="1">
    <location>
        <begin position="29"/>
        <end position="57"/>
    </location>
</feature>
<evidence type="ECO:0000313" key="2">
    <source>
        <dbReference type="EMBL" id="KPJ15330.1"/>
    </source>
</evidence>
<feature type="compositionally biased region" description="Polar residues" evidence="1">
    <location>
        <begin position="220"/>
        <end position="232"/>
    </location>
</feature>
<keyword evidence="3" id="KW-1185">Reference proteome</keyword>
<accession>A0A194RDH2</accession>
<dbReference type="AlphaFoldDB" id="A0A194RDH2"/>
<organism evidence="2 3">
    <name type="scientific">Papilio machaon</name>
    <name type="common">Old World swallowtail butterfly</name>
    <dbReference type="NCBI Taxonomy" id="76193"/>
    <lineage>
        <taxon>Eukaryota</taxon>
        <taxon>Metazoa</taxon>
        <taxon>Ecdysozoa</taxon>
        <taxon>Arthropoda</taxon>
        <taxon>Hexapoda</taxon>
        <taxon>Insecta</taxon>
        <taxon>Pterygota</taxon>
        <taxon>Neoptera</taxon>
        <taxon>Endopterygota</taxon>
        <taxon>Lepidoptera</taxon>
        <taxon>Glossata</taxon>
        <taxon>Ditrysia</taxon>
        <taxon>Papilionoidea</taxon>
        <taxon>Papilionidae</taxon>
        <taxon>Papilioninae</taxon>
        <taxon>Papilio</taxon>
    </lineage>
</organism>
<protein>
    <submittedName>
        <fullName evidence="2">Uncharacterized protein</fullName>
    </submittedName>
</protein>
<feature type="compositionally biased region" description="Polar residues" evidence="1">
    <location>
        <begin position="251"/>
        <end position="263"/>
    </location>
</feature>
<evidence type="ECO:0000313" key="3">
    <source>
        <dbReference type="Proteomes" id="UP000053240"/>
    </source>
</evidence>
<name>A0A194RDH2_PAPMA</name>
<reference evidence="2 3" key="1">
    <citation type="journal article" date="2015" name="Nat. Commun.">
        <title>Outbred genome sequencing and CRISPR/Cas9 gene editing in butterflies.</title>
        <authorList>
            <person name="Li X."/>
            <person name="Fan D."/>
            <person name="Zhang W."/>
            <person name="Liu G."/>
            <person name="Zhang L."/>
            <person name="Zhao L."/>
            <person name="Fang X."/>
            <person name="Chen L."/>
            <person name="Dong Y."/>
            <person name="Chen Y."/>
            <person name="Ding Y."/>
            <person name="Zhao R."/>
            <person name="Feng M."/>
            <person name="Zhu Y."/>
            <person name="Feng Y."/>
            <person name="Jiang X."/>
            <person name="Zhu D."/>
            <person name="Xiang H."/>
            <person name="Feng X."/>
            <person name="Li S."/>
            <person name="Wang J."/>
            <person name="Zhang G."/>
            <person name="Kronforst M.R."/>
            <person name="Wang W."/>
        </authorList>
    </citation>
    <scope>NUCLEOTIDE SEQUENCE [LARGE SCALE GENOMIC DNA]</scope>
    <source>
        <strain evidence="2">Ya'a_city_454_Pm</strain>
        <tissue evidence="2">Whole body</tissue>
    </source>
</reference>
<feature type="compositionally biased region" description="Basic residues" evidence="1">
    <location>
        <begin position="89"/>
        <end position="102"/>
    </location>
</feature>
<gene>
    <name evidence="2" type="ORF">RR48_09357</name>
</gene>
<proteinExistence type="predicted"/>